<dbReference type="PANTHER" id="PTHR11465">
    <property type="entry name" value="CATALASE"/>
    <property type="match status" value="1"/>
</dbReference>
<dbReference type="EMBL" id="UZAG01004232">
    <property type="protein sequence ID" value="VDO16561.1"/>
    <property type="molecule type" value="Genomic_DNA"/>
</dbReference>
<dbReference type="InterPro" id="IPR011614">
    <property type="entry name" value="Catalase_core"/>
</dbReference>
<evidence type="ECO:0000256" key="6">
    <source>
        <dbReference type="ARBA" id="ARBA00023004"/>
    </source>
</evidence>
<dbReference type="SMART" id="SM01060">
    <property type="entry name" value="Catalase"/>
    <property type="match status" value="1"/>
</dbReference>
<dbReference type="PANTHER" id="PTHR11465:SF61">
    <property type="entry name" value="CATALASE"/>
    <property type="match status" value="1"/>
</dbReference>
<keyword evidence="6" id="KW-0408">Iron</keyword>
<reference evidence="11" key="1">
    <citation type="submission" date="2017-02" db="UniProtKB">
        <authorList>
            <consortium name="WormBaseParasite"/>
        </authorList>
    </citation>
    <scope>IDENTIFICATION</scope>
</reference>
<dbReference type="InterPro" id="IPR018028">
    <property type="entry name" value="Catalase"/>
</dbReference>
<dbReference type="PRINTS" id="PR00067">
    <property type="entry name" value="CATALASE"/>
</dbReference>
<keyword evidence="5" id="KW-0560">Oxidoreductase</keyword>
<evidence type="ECO:0000256" key="3">
    <source>
        <dbReference type="ARBA" id="ARBA00022617"/>
    </source>
</evidence>
<dbReference type="GO" id="GO:0046872">
    <property type="term" value="F:metal ion binding"/>
    <property type="evidence" value="ECO:0007669"/>
    <property type="project" value="UniProtKB-KW"/>
</dbReference>
<keyword evidence="4" id="KW-0479">Metal-binding</keyword>
<proteinExistence type="predicted"/>
<dbReference type="STRING" id="42155.A0A0R3QF93"/>
<evidence type="ECO:0000256" key="7">
    <source>
        <dbReference type="ARBA" id="ARBA00023324"/>
    </source>
</evidence>
<reference evidence="9 10" key="2">
    <citation type="submission" date="2018-11" db="EMBL/GenBank/DDBJ databases">
        <authorList>
            <consortium name="Pathogen Informatics"/>
        </authorList>
    </citation>
    <scope>NUCLEOTIDE SEQUENCE [LARGE SCALE GENOMIC DNA]</scope>
</reference>
<dbReference type="GO" id="GO:0005737">
    <property type="term" value="C:cytoplasm"/>
    <property type="evidence" value="ECO:0007669"/>
    <property type="project" value="TreeGrafter"/>
</dbReference>
<evidence type="ECO:0000313" key="11">
    <source>
        <dbReference type="WBParaSite" id="BTMF_0000503701-mRNA-1"/>
    </source>
</evidence>
<dbReference type="AlphaFoldDB" id="A0A0R3QF93"/>
<dbReference type="SUPFAM" id="SSF56634">
    <property type="entry name" value="Heme-dependent catalase-like"/>
    <property type="match status" value="1"/>
</dbReference>
<evidence type="ECO:0000256" key="5">
    <source>
        <dbReference type="ARBA" id="ARBA00023002"/>
    </source>
</evidence>
<keyword evidence="3" id="KW-0349">Heme</keyword>
<dbReference type="EC" id="1.11.1.6" evidence="1"/>
<dbReference type="WBParaSite" id="BTMF_0000503701-mRNA-1">
    <property type="protein sequence ID" value="BTMF_0000503701-mRNA-1"/>
    <property type="gene ID" value="BTMF_0000503701"/>
</dbReference>
<dbReference type="GO" id="GO:0042542">
    <property type="term" value="P:response to hydrogen peroxide"/>
    <property type="evidence" value="ECO:0007669"/>
    <property type="project" value="TreeGrafter"/>
</dbReference>
<dbReference type="Gene3D" id="2.40.180.10">
    <property type="entry name" value="Catalase core domain"/>
    <property type="match status" value="1"/>
</dbReference>
<dbReference type="Pfam" id="PF06628">
    <property type="entry name" value="Catalase-rel"/>
    <property type="match status" value="1"/>
</dbReference>
<keyword evidence="2" id="KW-0575">Peroxidase</keyword>
<evidence type="ECO:0000313" key="10">
    <source>
        <dbReference type="Proteomes" id="UP000280834"/>
    </source>
</evidence>
<evidence type="ECO:0000256" key="4">
    <source>
        <dbReference type="ARBA" id="ARBA00022723"/>
    </source>
</evidence>
<organism evidence="11">
    <name type="scientific">Brugia timori</name>
    <dbReference type="NCBI Taxonomy" id="42155"/>
    <lineage>
        <taxon>Eukaryota</taxon>
        <taxon>Metazoa</taxon>
        <taxon>Ecdysozoa</taxon>
        <taxon>Nematoda</taxon>
        <taxon>Chromadorea</taxon>
        <taxon>Rhabditida</taxon>
        <taxon>Spirurina</taxon>
        <taxon>Spiruromorpha</taxon>
        <taxon>Filarioidea</taxon>
        <taxon>Onchocercidae</taxon>
        <taxon>Brugia</taxon>
    </lineage>
</organism>
<feature type="domain" description="Catalase core" evidence="8">
    <location>
        <begin position="1"/>
        <end position="129"/>
    </location>
</feature>
<dbReference type="InterPro" id="IPR020835">
    <property type="entry name" value="Catalase_sf"/>
</dbReference>
<dbReference type="Proteomes" id="UP000280834">
    <property type="component" value="Unassembled WGS sequence"/>
</dbReference>
<accession>A0A0R3QF93</accession>
<protein>
    <recommendedName>
        <fullName evidence="1">catalase</fullName>
        <ecNumber evidence="1">1.11.1.6</ecNumber>
    </recommendedName>
</protein>
<dbReference type="GO" id="GO:0042744">
    <property type="term" value="P:hydrogen peroxide catabolic process"/>
    <property type="evidence" value="ECO:0007669"/>
    <property type="project" value="UniProtKB-KW"/>
</dbReference>
<dbReference type="GO" id="GO:0004096">
    <property type="term" value="F:catalase activity"/>
    <property type="evidence" value="ECO:0007669"/>
    <property type="project" value="UniProtKB-EC"/>
</dbReference>
<keyword evidence="7" id="KW-0376">Hydrogen peroxide</keyword>
<name>A0A0R3QF93_9BILA</name>
<evidence type="ECO:0000256" key="2">
    <source>
        <dbReference type="ARBA" id="ARBA00022559"/>
    </source>
</evidence>
<dbReference type="InterPro" id="IPR002226">
    <property type="entry name" value="Catalase_haem_BS"/>
</dbReference>
<keyword evidence="10" id="KW-1185">Reference proteome</keyword>
<sequence>MPEADAEKVPYHPFDLTKVWPKKDYPLIEVGVMELNRNPENFFADVEQSAFAPNNLVPGISVSPDKMLQARLFAYSDAQRYRLGVNHHQIPVNAARCPVHSNHRDGTMRVDGNYGGTLHYEPNSFGQWQEQPDYREPPLKLRGDADFWNFREDDADYYKQPGDLFRLMKPEQQQALFDNTARAMGDAPEFIKRRHIDNCSKADPAYGAGVAKALGL</sequence>
<dbReference type="PROSITE" id="PS00437">
    <property type="entry name" value="CATALASE_1"/>
    <property type="match status" value="1"/>
</dbReference>
<gene>
    <name evidence="9" type="ORF">BTMF_LOCUS4325</name>
</gene>
<evidence type="ECO:0000256" key="1">
    <source>
        <dbReference type="ARBA" id="ARBA00012314"/>
    </source>
</evidence>
<dbReference type="PROSITE" id="PS51402">
    <property type="entry name" value="CATALASE_3"/>
    <property type="match status" value="1"/>
</dbReference>
<dbReference type="GO" id="GO:0020037">
    <property type="term" value="F:heme binding"/>
    <property type="evidence" value="ECO:0007669"/>
    <property type="project" value="InterPro"/>
</dbReference>
<dbReference type="Pfam" id="PF00199">
    <property type="entry name" value="Catalase"/>
    <property type="match status" value="1"/>
</dbReference>
<evidence type="ECO:0000313" key="9">
    <source>
        <dbReference type="EMBL" id="VDO16561.1"/>
    </source>
</evidence>
<dbReference type="InterPro" id="IPR010582">
    <property type="entry name" value="Catalase_immune_responsive"/>
</dbReference>
<evidence type="ECO:0000259" key="8">
    <source>
        <dbReference type="SMART" id="SM01060"/>
    </source>
</evidence>